<proteinExistence type="predicted"/>
<keyword evidence="1" id="KW-0472">Membrane</keyword>
<dbReference type="AlphaFoldDB" id="A0AAJ0MS51"/>
<comment type="caution">
    <text evidence="2">The sequence shown here is derived from an EMBL/GenBank/DDBJ whole genome shotgun (WGS) entry which is preliminary data.</text>
</comment>
<dbReference type="RefSeq" id="XP_062693618.1">
    <property type="nucleotide sequence ID" value="XM_062834277.1"/>
</dbReference>
<evidence type="ECO:0000256" key="1">
    <source>
        <dbReference type="SAM" id="Phobius"/>
    </source>
</evidence>
<evidence type="ECO:0000313" key="2">
    <source>
        <dbReference type="EMBL" id="KAK3494189.1"/>
    </source>
</evidence>
<dbReference type="EMBL" id="JAULSX010000003">
    <property type="protein sequence ID" value="KAK3494189.1"/>
    <property type="molecule type" value="Genomic_DNA"/>
</dbReference>
<accession>A0AAJ0MS51</accession>
<reference evidence="2 3" key="1">
    <citation type="journal article" date="2023" name="Mol. Phylogenet. Evol.">
        <title>Genome-scale phylogeny and comparative genomics of the fungal order Sordariales.</title>
        <authorList>
            <person name="Hensen N."/>
            <person name="Bonometti L."/>
            <person name="Westerberg I."/>
            <person name="Brannstrom I.O."/>
            <person name="Guillou S."/>
            <person name="Cros-Aarteil S."/>
            <person name="Calhoun S."/>
            <person name="Haridas S."/>
            <person name="Kuo A."/>
            <person name="Mondo S."/>
            <person name="Pangilinan J."/>
            <person name="Riley R."/>
            <person name="LaButti K."/>
            <person name="Andreopoulos B."/>
            <person name="Lipzen A."/>
            <person name="Chen C."/>
            <person name="Yan M."/>
            <person name="Daum C."/>
            <person name="Ng V."/>
            <person name="Clum A."/>
            <person name="Steindorff A."/>
            <person name="Ohm R.A."/>
            <person name="Martin F."/>
            <person name="Silar P."/>
            <person name="Natvig D.O."/>
            <person name="Lalanne C."/>
            <person name="Gautier V."/>
            <person name="Ament-Velasquez S.L."/>
            <person name="Kruys A."/>
            <person name="Hutchinson M.I."/>
            <person name="Powell A.J."/>
            <person name="Barry K."/>
            <person name="Miller A.N."/>
            <person name="Grigoriev I.V."/>
            <person name="Debuchy R."/>
            <person name="Gladieux P."/>
            <person name="Hiltunen Thoren M."/>
            <person name="Johannesson H."/>
        </authorList>
    </citation>
    <scope>NUCLEOTIDE SEQUENCE [LARGE SCALE GENOMIC DNA]</scope>
    <source>
        <strain evidence="2 3">FGSC 10403</strain>
    </source>
</reference>
<keyword evidence="3" id="KW-1185">Reference proteome</keyword>
<dbReference type="GeneID" id="87871899"/>
<feature type="transmembrane region" description="Helical" evidence="1">
    <location>
        <begin position="15"/>
        <end position="35"/>
    </location>
</feature>
<feature type="non-terminal residue" evidence="2">
    <location>
        <position position="82"/>
    </location>
</feature>
<name>A0AAJ0MS51_9PEZI</name>
<feature type="non-terminal residue" evidence="2">
    <location>
        <position position="1"/>
    </location>
</feature>
<feature type="transmembrane region" description="Helical" evidence="1">
    <location>
        <begin position="55"/>
        <end position="77"/>
    </location>
</feature>
<keyword evidence="1" id="KW-1133">Transmembrane helix</keyword>
<protein>
    <submittedName>
        <fullName evidence="2">Uncharacterized protein</fullName>
    </submittedName>
</protein>
<dbReference type="Proteomes" id="UP001285908">
    <property type="component" value="Unassembled WGS sequence"/>
</dbReference>
<evidence type="ECO:0000313" key="3">
    <source>
        <dbReference type="Proteomes" id="UP001285908"/>
    </source>
</evidence>
<organism evidence="2 3">
    <name type="scientific">Neurospora hispaniola</name>
    <dbReference type="NCBI Taxonomy" id="588809"/>
    <lineage>
        <taxon>Eukaryota</taxon>
        <taxon>Fungi</taxon>
        <taxon>Dikarya</taxon>
        <taxon>Ascomycota</taxon>
        <taxon>Pezizomycotina</taxon>
        <taxon>Sordariomycetes</taxon>
        <taxon>Sordariomycetidae</taxon>
        <taxon>Sordariales</taxon>
        <taxon>Sordariaceae</taxon>
        <taxon>Neurospora</taxon>
    </lineage>
</organism>
<gene>
    <name evidence="2" type="ORF">B0T23DRAFT_293096</name>
</gene>
<sequence length="82" mass="9779">VILFPYINFINRFSVFYNSYYILINYYFTLVGLLIEECIKPGNVFPLLFRPYSSNFGDITKVLIIIIYLNKMMIINLPRKII</sequence>
<keyword evidence="1" id="KW-0812">Transmembrane</keyword>